<accession>A0A2H3JE10</accession>
<protein>
    <submittedName>
        <fullName evidence="2">Uncharacterized protein</fullName>
    </submittedName>
</protein>
<reference evidence="2 3" key="1">
    <citation type="journal article" date="2012" name="Science">
        <title>The Paleozoic origin of enzymatic lignin decomposition reconstructed from 31 fungal genomes.</title>
        <authorList>
            <person name="Floudas D."/>
            <person name="Binder M."/>
            <person name="Riley R."/>
            <person name="Barry K."/>
            <person name="Blanchette R.A."/>
            <person name="Henrissat B."/>
            <person name="Martinez A.T."/>
            <person name="Otillar R."/>
            <person name="Spatafora J.W."/>
            <person name="Yadav J.S."/>
            <person name="Aerts A."/>
            <person name="Benoit I."/>
            <person name="Boyd A."/>
            <person name="Carlson A."/>
            <person name="Copeland A."/>
            <person name="Coutinho P.M."/>
            <person name="de Vries R.P."/>
            <person name="Ferreira P."/>
            <person name="Findley K."/>
            <person name="Foster B."/>
            <person name="Gaskell J."/>
            <person name="Glotzer D."/>
            <person name="Gorecki P."/>
            <person name="Heitman J."/>
            <person name="Hesse C."/>
            <person name="Hori C."/>
            <person name="Igarashi K."/>
            <person name="Jurgens J.A."/>
            <person name="Kallen N."/>
            <person name="Kersten P."/>
            <person name="Kohler A."/>
            <person name="Kuees U."/>
            <person name="Kumar T.K.A."/>
            <person name="Kuo A."/>
            <person name="LaButti K."/>
            <person name="Larrondo L.F."/>
            <person name="Lindquist E."/>
            <person name="Ling A."/>
            <person name="Lombard V."/>
            <person name="Lucas S."/>
            <person name="Lundell T."/>
            <person name="Martin R."/>
            <person name="McLaughlin D.J."/>
            <person name="Morgenstern I."/>
            <person name="Morin E."/>
            <person name="Murat C."/>
            <person name="Nagy L.G."/>
            <person name="Nolan M."/>
            <person name="Ohm R.A."/>
            <person name="Patyshakuliyeva A."/>
            <person name="Rokas A."/>
            <person name="Ruiz-Duenas F.J."/>
            <person name="Sabat G."/>
            <person name="Salamov A."/>
            <person name="Samejima M."/>
            <person name="Schmutz J."/>
            <person name="Slot J.C."/>
            <person name="St John F."/>
            <person name="Stenlid J."/>
            <person name="Sun H."/>
            <person name="Sun S."/>
            <person name="Syed K."/>
            <person name="Tsang A."/>
            <person name="Wiebenga A."/>
            <person name="Young D."/>
            <person name="Pisabarro A."/>
            <person name="Eastwood D.C."/>
            <person name="Martin F."/>
            <person name="Cullen D."/>
            <person name="Grigoriev I.V."/>
            <person name="Hibbett D.S."/>
        </authorList>
    </citation>
    <scope>NUCLEOTIDE SEQUENCE [LARGE SCALE GENOMIC DNA]</scope>
    <source>
        <strain evidence="2 3">MD-104</strain>
    </source>
</reference>
<name>A0A2H3JE10_WOLCO</name>
<feature type="region of interest" description="Disordered" evidence="1">
    <location>
        <begin position="218"/>
        <end position="282"/>
    </location>
</feature>
<dbReference type="AlphaFoldDB" id="A0A2H3JE10"/>
<sequence>MNPYQAYLHALAQDAEYHSYTSATAALPLAIQMFGNLLCDVFRLPEWVARGPYPHVDSRLEVLLQELQCSPLSINGSNQGGHSDTLRTIFNLVLNDCTSLRHVLAIDRAYSRRTPLESFLCLMVFIHSFASGSHTPFNSEDSALALSRYSSGELSLLFHHMELNIRAPLLVSVSVEVSLNSPALVPQEVHDICNADQDDGVAAVSDDVSESSYEPLAEDALSSHGSREGACSVTSPEDTVPVDAPPKRVPLTASEWLDQSAGDAADEDPDDDEDTHKNQHSLDELDLHVLDYSPNWPLPGMAVLPIVCMGDEATLSILMMSVLYQRWTWRID</sequence>
<feature type="compositionally biased region" description="Acidic residues" evidence="1">
    <location>
        <begin position="264"/>
        <end position="273"/>
    </location>
</feature>
<gene>
    <name evidence="2" type="ORF">WOLCODRAFT_21609</name>
</gene>
<evidence type="ECO:0000313" key="2">
    <source>
        <dbReference type="EMBL" id="PCH34934.1"/>
    </source>
</evidence>
<dbReference type="EMBL" id="KB467834">
    <property type="protein sequence ID" value="PCH34934.1"/>
    <property type="molecule type" value="Genomic_DNA"/>
</dbReference>
<evidence type="ECO:0000313" key="3">
    <source>
        <dbReference type="Proteomes" id="UP000218811"/>
    </source>
</evidence>
<keyword evidence="3" id="KW-1185">Reference proteome</keyword>
<proteinExistence type="predicted"/>
<evidence type="ECO:0000256" key="1">
    <source>
        <dbReference type="SAM" id="MobiDB-lite"/>
    </source>
</evidence>
<dbReference type="Proteomes" id="UP000218811">
    <property type="component" value="Unassembled WGS sequence"/>
</dbReference>
<organism evidence="2 3">
    <name type="scientific">Wolfiporia cocos (strain MD-104)</name>
    <name type="common">Brown rot fungus</name>
    <dbReference type="NCBI Taxonomy" id="742152"/>
    <lineage>
        <taxon>Eukaryota</taxon>
        <taxon>Fungi</taxon>
        <taxon>Dikarya</taxon>
        <taxon>Basidiomycota</taxon>
        <taxon>Agaricomycotina</taxon>
        <taxon>Agaricomycetes</taxon>
        <taxon>Polyporales</taxon>
        <taxon>Phaeolaceae</taxon>
        <taxon>Wolfiporia</taxon>
    </lineage>
</organism>